<dbReference type="Pfam" id="PF14054">
    <property type="entry name" value="DUF4249"/>
    <property type="match status" value="1"/>
</dbReference>
<evidence type="ECO:0000256" key="1">
    <source>
        <dbReference type="SAM" id="SignalP"/>
    </source>
</evidence>
<gene>
    <name evidence="2" type="ORF">ENJ10_04985</name>
</gene>
<name>A0A7V1PU21_CALAY</name>
<evidence type="ECO:0000313" key="2">
    <source>
        <dbReference type="EMBL" id="HED10020.1"/>
    </source>
</evidence>
<keyword evidence="1" id="KW-0732">Signal</keyword>
<dbReference type="InterPro" id="IPR025345">
    <property type="entry name" value="DUF4249"/>
</dbReference>
<dbReference type="AlphaFoldDB" id="A0A7V1PU21"/>
<feature type="chain" id="PRO_5031311786" evidence="1">
    <location>
        <begin position="22"/>
        <end position="251"/>
    </location>
</feature>
<dbReference type="PROSITE" id="PS51257">
    <property type="entry name" value="PROKAR_LIPOPROTEIN"/>
    <property type="match status" value="1"/>
</dbReference>
<protein>
    <submittedName>
        <fullName evidence="2">DUF4249 family protein</fullName>
    </submittedName>
</protein>
<reference evidence="2" key="1">
    <citation type="journal article" date="2020" name="mSystems">
        <title>Genome- and Community-Level Interaction Insights into Carbon Utilization and Element Cycling Functions of Hydrothermarchaeota in Hydrothermal Sediment.</title>
        <authorList>
            <person name="Zhou Z."/>
            <person name="Liu Y."/>
            <person name="Xu W."/>
            <person name="Pan J."/>
            <person name="Luo Z.H."/>
            <person name="Li M."/>
        </authorList>
    </citation>
    <scope>NUCLEOTIDE SEQUENCE [LARGE SCALE GENOMIC DNA]</scope>
    <source>
        <strain evidence="2">HyVt-456</strain>
    </source>
</reference>
<accession>A0A7V1PU21</accession>
<feature type="signal peptide" evidence="1">
    <location>
        <begin position="1"/>
        <end position="21"/>
    </location>
</feature>
<comment type="caution">
    <text evidence="2">The sequence shown here is derived from an EMBL/GenBank/DDBJ whole genome shotgun (WGS) entry which is preliminary data.</text>
</comment>
<proteinExistence type="predicted"/>
<dbReference type="Proteomes" id="UP000886005">
    <property type="component" value="Unassembled WGS sequence"/>
</dbReference>
<organism evidence="2">
    <name type="scientific">Caldithrix abyssi</name>
    <dbReference type="NCBI Taxonomy" id="187145"/>
    <lineage>
        <taxon>Bacteria</taxon>
        <taxon>Pseudomonadati</taxon>
        <taxon>Calditrichota</taxon>
        <taxon>Calditrichia</taxon>
        <taxon>Calditrichales</taxon>
        <taxon>Calditrichaceae</taxon>
        <taxon>Caldithrix</taxon>
    </lineage>
</organism>
<sequence>MKSILYILLLLLLSCEYLTDAAFTREVSVACVLSNYYERQEIYIYYTSEGAQNIRNRDSLFVKDAGVEVSSLSQNIPFYLNKNYNDEHPGWVYKDSGHKLKVSGGTTYTLNIKTDAGTVSGATTVPDSFTIVFPRPGEYYEPESILTAEWERKPGAAIYFVEHLTPPDTVFSYRTGKYEVRRFLSNFSTTGNAFALGENSVLKKGNHILRVMACDINLKRHLFDDIDISGLKGGYGYFGSAYVDTVSFFIK</sequence>
<dbReference type="EMBL" id="DRLD01000134">
    <property type="protein sequence ID" value="HED10020.1"/>
    <property type="molecule type" value="Genomic_DNA"/>
</dbReference>